<keyword evidence="2" id="KW-0472">Membrane</keyword>
<feature type="domain" description="DUF6535" evidence="3">
    <location>
        <begin position="54"/>
        <end position="230"/>
    </location>
</feature>
<dbReference type="AlphaFoldDB" id="A0AAD7EX73"/>
<keyword evidence="2" id="KW-0812">Transmembrane</keyword>
<reference evidence="4" key="1">
    <citation type="submission" date="2023-03" db="EMBL/GenBank/DDBJ databases">
        <title>Massive genome expansion in bonnet fungi (Mycena s.s.) driven by repeated elements and novel gene families across ecological guilds.</title>
        <authorList>
            <consortium name="Lawrence Berkeley National Laboratory"/>
            <person name="Harder C.B."/>
            <person name="Miyauchi S."/>
            <person name="Viragh M."/>
            <person name="Kuo A."/>
            <person name="Thoen E."/>
            <person name="Andreopoulos B."/>
            <person name="Lu D."/>
            <person name="Skrede I."/>
            <person name="Drula E."/>
            <person name="Henrissat B."/>
            <person name="Morin E."/>
            <person name="Kohler A."/>
            <person name="Barry K."/>
            <person name="LaButti K."/>
            <person name="Morin E."/>
            <person name="Salamov A."/>
            <person name="Lipzen A."/>
            <person name="Mereny Z."/>
            <person name="Hegedus B."/>
            <person name="Baldrian P."/>
            <person name="Stursova M."/>
            <person name="Weitz H."/>
            <person name="Taylor A."/>
            <person name="Grigoriev I.V."/>
            <person name="Nagy L.G."/>
            <person name="Martin F."/>
            <person name="Kauserud H."/>
        </authorList>
    </citation>
    <scope>NUCLEOTIDE SEQUENCE</scope>
    <source>
        <strain evidence="4">CBHHK002</strain>
    </source>
</reference>
<name>A0AAD7EX73_9AGAR</name>
<keyword evidence="5" id="KW-1185">Reference proteome</keyword>
<keyword evidence="2" id="KW-1133">Transmembrane helix</keyword>
<organism evidence="4 5">
    <name type="scientific">Mycena albidolilacea</name>
    <dbReference type="NCBI Taxonomy" id="1033008"/>
    <lineage>
        <taxon>Eukaryota</taxon>
        <taxon>Fungi</taxon>
        <taxon>Dikarya</taxon>
        <taxon>Basidiomycota</taxon>
        <taxon>Agaricomycotina</taxon>
        <taxon>Agaricomycetes</taxon>
        <taxon>Agaricomycetidae</taxon>
        <taxon>Agaricales</taxon>
        <taxon>Marasmiineae</taxon>
        <taxon>Mycenaceae</taxon>
        <taxon>Mycena</taxon>
    </lineage>
</organism>
<dbReference type="Proteomes" id="UP001218218">
    <property type="component" value="Unassembled WGS sequence"/>
</dbReference>
<sequence>MSKREKHGGTSCGGWRQFFGHWRSQSDSTWTTNRKDTTVSPLHALTEDSSAKFWSVYISEAEHYDSALVESWKADMEGMLIFSGLFSASLTAFIIESYKSLVPDTGNMTVDLLSQLSQQLNAQFNGSHFTVSSSPPFMAPTSALFCNGLWFVSLGLSLTCALLATLVEQWAREFLHKTERVHSPVRRARVFSFLYYGVSRFGIHAIVDIIPLLLHLGLVLFFAGLAVFLLPINSIMAGIVTSVLVLFLTLYLVITALPIISLDCPYRTPLSAIFWRVVQYTAMFFHFPSTGSNLTDAVLAAAMQRRNIRDERAVLWTLEALTDNTELLPFVEATHEIIGGPTGLRRVDDHLFRLVLQTADAHTSLPRRILSLLWSAETLPLQDPLRERRQLAGFRALWALGIVTARITRASASEVFGIGRGSLHALSIPVAYRLSLDAVISYVHLKSIRARFEDIRTLFAAKDLSLPRDRRRVVRFLHATVLGLEHDCKRARITLQVHSLLEPLARLADSDPDDFSAEDFETARQIHERLRSSAATSQWPLHFAKIVLRLMGAAFDDGVAPYMLSETCKEILPDISAVPARLLPLPYSLFNNSPEALPASLHAMLGDPAQNDLDVMMRCGLRLLPLLDHKSFMPIVHWYLADRAGDLTWQYALGECSLDILARAIMVDIGGKDSTLVDQRTLGGIVSLCLWSRNFMELLDCERILAIVDRADTALAACSTAKAVLCARILVALRSKIQAKSAELGEPRHGPPDLGMLQEIAVHPLLHEDPGPGTNDVSSSFTELRNRLVRRLSDRYATQFIRFLSACASPLEPPYKTAATIRYLRREWEPFLDGTQMSASVQLELAQAVLTLVKCHQNHPTRADLHTIVQCLFDDLDPDGKLSASITDSQSVAILAEAIGLYHGATDPRPPHNPLPSPLLGRRPGRSFSLDAGSLHSPLAGSPGPWRD</sequence>
<accession>A0AAD7EX73</accession>
<protein>
    <recommendedName>
        <fullName evidence="3">DUF6535 domain-containing protein</fullName>
    </recommendedName>
</protein>
<evidence type="ECO:0000256" key="1">
    <source>
        <dbReference type="SAM" id="MobiDB-lite"/>
    </source>
</evidence>
<feature type="transmembrane region" description="Helical" evidence="2">
    <location>
        <begin position="148"/>
        <end position="167"/>
    </location>
</feature>
<evidence type="ECO:0000313" key="5">
    <source>
        <dbReference type="Proteomes" id="UP001218218"/>
    </source>
</evidence>
<dbReference type="InterPro" id="IPR045338">
    <property type="entry name" value="DUF6535"/>
</dbReference>
<evidence type="ECO:0000313" key="4">
    <source>
        <dbReference type="EMBL" id="KAJ7354181.1"/>
    </source>
</evidence>
<evidence type="ECO:0000256" key="2">
    <source>
        <dbReference type="SAM" id="Phobius"/>
    </source>
</evidence>
<gene>
    <name evidence="4" type="ORF">DFH08DRAFT_854357</name>
</gene>
<evidence type="ECO:0000259" key="3">
    <source>
        <dbReference type="Pfam" id="PF20153"/>
    </source>
</evidence>
<dbReference type="EMBL" id="JARIHO010000010">
    <property type="protein sequence ID" value="KAJ7354181.1"/>
    <property type="molecule type" value="Genomic_DNA"/>
</dbReference>
<feature type="transmembrane region" description="Helical" evidence="2">
    <location>
        <begin position="213"/>
        <end position="232"/>
    </location>
</feature>
<proteinExistence type="predicted"/>
<comment type="caution">
    <text evidence="4">The sequence shown here is derived from an EMBL/GenBank/DDBJ whole genome shotgun (WGS) entry which is preliminary data.</text>
</comment>
<feature type="transmembrane region" description="Helical" evidence="2">
    <location>
        <begin position="239"/>
        <end position="260"/>
    </location>
</feature>
<feature type="region of interest" description="Disordered" evidence="1">
    <location>
        <begin position="905"/>
        <end position="948"/>
    </location>
</feature>
<dbReference type="Pfam" id="PF20153">
    <property type="entry name" value="DUF6535"/>
    <property type="match status" value="1"/>
</dbReference>